<dbReference type="STRING" id="623744.A0A553MZE6"/>
<dbReference type="GO" id="GO:0044331">
    <property type="term" value="P:cell-cell adhesion mediated by cadherin"/>
    <property type="evidence" value="ECO:0007669"/>
    <property type="project" value="TreeGrafter"/>
</dbReference>
<dbReference type="GO" id="GO:0016477">
    <property type="term" value="P:cell migration"/>
    <property type="evidence" value="ECO:0007669"/>
    <property type="project" value="TreeGrafter"/>
</dbReference>
<dbReference type="InterPro" id="IPR015919">
    <property type="entry name" value="Cadherin-like_sf"/>
</dbReference>
<keyword evidence="4 6" id="KW-0472">Membrane</keyword>
<dbReference type="GO" id="GO:0045296">
    <property type="term" value="F:cadherin binding"/>
    <property type="evidence" value="ECO:0007669"/>
    <property type="project" value="TreeGrafter"/>
</dbReference>
<dbReference type="PANTHER" id="PTHR24027">
    <property type="entry name" value="CADHERIN-23"/>
    <property type="match status" value="1"/>
</dbReference>
<comment type="subcellular location">
    <subcellularLocation>
        <location evidence="1">Membrane</location>
    </subcellularLocation>
</comment>
<dbReference type="InterPro" id="IPR039808">
    <property type="entry name" value="Cadherin"/>
</dbReference>
<dbReference type="InterPro" id="IPR002126">
    <property type="entry name" value="Cadherin-like_dom"/>
</dbReference>
<dbReference type="AlphaFoldDB" id="A0A553MZE6"/>
<dbReference type="PROSITE" id="PS50268">
    <property type="entry name" value="CADHERIN_2"/>
    <property type="match status" value="1"/>
</dbReference>
<dbReference type="GO" id="GO:0016339">
    <property type="term" value="P:calcium-dependent cell-cell adhesion via plasma membrane cell adhesion molecules"/>
    <property type="evidence" value="ECO:0007669"/>
    <property type="project" value="TreeGrafter"/>
</dbReference>
<dbReference type="GO" id="GO:0007156">
    <property type="term" value="P:homophilic cell adhesion via plasma membrane adhesion molecules"/>
    <property type="evidence" value="ECO:0007669"/>
    <property type="project" value="InterPro"/>
</dbReference>
<dbReference type="Gene3D" id="2.60.40.60">
    <property type="entry name" value="Cadherins"/>
    <property type="match status" value="1"/>
</dbReference>
<accession>A0A553MZE6</accession>
<evidence type="ECO:0000256" key="6">
    <source>
        <dbReference type="SAM" id="Phobius"/>
    </source>
</evidence>
<keyword evidence="3 5" id="KW-0106">Calcium</keyword>
<dbReference type="CDD" id="cd11304">
    <property type="entry name" value="Cadherin_repeat"/>
    <property type="match status" value="1"/>
</dbReference>
<evidence type="ECO:0000313" key="8">
    <source>
        <dbReference type="EMBL" id="TRY58538.1"/>
    </source>
</evidence>
<name>A0A553MZE6_9TELE</name>
<feature type="domain" description="Cadherin" evidence="7">
    <location>
        <begin position="180"/>
        <end position="340"/>
    </location>
</feature>
<dbReference type="OrthoDB" id="8911378at2759"/>
<evidence type="ECO:0000256" key="4">
    <source>
        <dbReference type="ARBA" id="ARBA00023136"/>
    </source>
</evidence>
<protein>
    <recommendedName>
        <fullName evidence="7">Cadherin domain-containing protein</fullName>
    </recommendedName>
</protein>
<dbReference type="Proteomes" id="UP000316079">
    <property type="component" value="Unassembled WGS sequence"/>
</dbReference>
<reference evidence="8 9" key="1">
    <citation type="journal article" date="2019" name="Sci. Data">
        <title>Hybrid genome assembly and annotation of Danionella translucida.</title>
        <authorList>
            <person name="Kadobianskyi M."/>
            <person name="Schulze L."/>
            <person name="Schuelke M."/>
            <person name="Judkewitz B."/>
        </authorList>
    </citation>
    <scope>NUCLEOTIDE SEQUENCE [LARGE SCALE GENOMIC DNA]</scope>
    <source>
        <strain evidence="8 9">Bolton</strain>
    </source>
</reference>
<dbReference type="GO" id="GO:0034332">
    <property type="term" value="P:adherens junction organization"/>
    <property type="evidence" value="ECO:0007669"/>
    <property type="project" value="TreeGrafter"/>
</dbReference>
<dbReference type="GO" id="GO:0000902">
    <property type="term" value="P:cell morphogenesis"/>
    <property type="evidence" value="ECO:0007669"/>
    <property type="project" value="TreeGrafter"/>
</dbReference>
<comment type="caution">
    <text evidence="8">The sequence shown here is derived from an EMBL/GenBank/DDBJ whole genome shotgun (WGS) entry which is preliminary data.</text>
</comment>
<proteinExistence type="predicted"/>
<evidence type="ECO:0000256" key="3">
    <source>
        <dbReference type="ARBA" id="ARBA00022837"/>
    </source>
</evidence>
<keyword evidence="6" id="KW-1133">Transmembrane helix</keyword>
<dbReference type="EMBL" id="SRMA01027189">
    <property type="protein sequence ID" value="TRY58538.1"/>
    <property type="molecule type" value="Genomic_DNA"/>
</dbReference>
<evidence type="ECO:0000313" key="9">
    <source>
        <dbReference type="Proteomes" id="UP000316079"/>
    </source>
</evidence>
<gene>
    <name evidence="8" type="ORF">DNTS_016349</name>
</gene>
<evidence type="ECO:0000259" key="7">
    <source>
        <dbReference type="PROSITE" id="PS50268"/>
    </source>
</evidence>
<dbReference type="PANTHER" id="PTHR24027:SF311">
    <property type="entry name" value="CADHERIN-22"/>
    <property type="match status" value="1"/>
</dbReference>
<keyword evidence="2" id="KW-0677">Repeat</keyword>
<dbReference type="GO" id="GO:0007043">
    <property type="term" value="P:cell-cell junction assembly"/>
    <property type="evidence" value="ECO:0007669"/>
    <property type="project" value="TreeGrafter"/>
</dbReference>
<dbReference type="SUPFAM" id="SSF49313">
    <property type="entry name" value="Cadherin-like"/>
    <property type="match status" value="1"/>
</dbReference>
<feature type="transmembrane region" description="Helical" evidence="6">
    <location>
        <begin position="346"/>
        <end position="369"/>
    </location>
</feature>
<dbReference type="GO" id="GO:0005912">
    <property type="term" value="C:adherens junction"/>
    <property type="evidence" value="ECO:0007669"/>
    <property type="project" value="TreeGrafter"/>
</dbReference>
<organism evidence="8 9">
    <name type="scientific">Danionella cerebrum</name>
    <dbReference type="NCBI Taxonomy" id="2873325"/>
    <lineage>
        <taxon>Eukaryota</taxon>
        <taxon>Metazoa</taxon>
        <taxon>Chordata</taxon>
        <taxon>Craniata</taxon>
        <taxon>Vertebrata</taxon>
        <taxon>Euteleostomi</taxon>
        <taxon>Actinopterygii</taxon>
        <taxon>Neopterygii</taxon>
        <taxon>Teleostei</taxon>
        <taxon>Ostariophysi</taxon>
        <taxon>Cypriniformes</taxon>
        <taxon>Danionidae</taxon>
        <taxon>Danioninae</taxon>
        <taxon>Danionella</taxon>
    </lineage>
</organism>
<keyword evidence="9" id="KW-1185">Reference proteome</keyword>
<sequence>MRFQHLLNHYRVKPRPGESESILEIQTLSPRRLHQTARGDERCVKADARWERNRTSSHRERNVGNCENPLHGVIFCSCSSSPALSVMFKGEASRSQSDHIRLAVPPKHRCQHSTEMQRYEASGEQYEQLSRLLFRKSGLYFREIYQGFKAFIVICTDDSSVCWMVWQKWSALNNECLYNEEKSSSALIHTISVVDRDEPQTGHRFYFTLAPEASNNRHFTLWDVKVLEDLHWSGWADGQMGRVLAGVHLWSFQTQCIHQHHINRAPPSFWSFRRSSGRDQRENDYEKTAGIRTQRARFSRQEQSVYLLPILLVDSGPPALSSTGTLTIHVCGCDGTGAILDCNATALAITATLSPGALIAMLVCSLILLGTASRTLPEN</sequence>
<dbReference type="GO" id="GO:0008013">
    <property type="term" value="F:beta-catenin binding"/>
    <property type="evidence" value="ECO:0007669"/>
    <property type="project" value="TreeGrafter"/>
</dbReference>
<dbReference type="GO" id="GO:0016342">
    <property type="term" value="C:catenin complex"/>
    <property type="evidence" value="ECO:0007669"/>
    <property type="project" value="TreeGrafter"/>
</dbReference>
<keyword evidence="6" id="KW-0812">Transmembrane</keyword>
<evidence type="ECO:0000256" key="2">
    <source>
        <dbReference type="ARBA" id="ARBA00022737"/>
    </source>
</evidence>
<evidence type="ECO:0000256" key="5">
    <source>
        <dbReference type="PROSITE-ProRule" id="PRU00043"/>
    </source>
</evidence>
<evidence type="ECO:0000256" key="1">
    <source>
        <dbReference type="ARBA" id="ARBA00004370"/>
    </source>
</evidence>
<dbReference type="GO" id="GO:0005509">
    <property type="term" value="F:calcium ion binding"/>
    <property type="evidence" value="ECO:0007669"/>
    <property type="project" value="UniProtKB-UniRule"/>
</dbReference>